<sequence length="208" mass="23126">MRSRTRRLFRSIYAPTAERDILLNLDALRLIASPEDGYFRCESCNGELVAESDNLAAARDMGDGPKDMLRKLEEQLEPLTDQLGRVPVPEFRNLHAWEIRRANAGRVSARGFGGTLPMPFVGETKVEVAFCGVDDQRGEDTYGICYESSTSLDDQASKSKRDDNEGDHEDIEWEEAAPSTGESYKANDLNVEAGASGDDEDDIDWEEG</sequence>
<keyword evidence="3" id="KW-1185">Reference proteome</keyword>
<evidence type="ECO:0000313" key="2">
    <source>
        <dbReference type="EMBL" id="KAG5548239.1"/>
    </source>
</evidence>
<feature type="compositionally biased region" description="Acidic residues" evidence="1">
    <location>
        <begin position="197"/>
        <end position="208"/>
    </location>
</feature>
<proteinExistence type="predicted"/>
<dbReference type="EMBL" id="JACTNZ010000005">
    <property type="protein sequence ID" value="KAG5548239.1"/>
    <property type="molecule type" value="Genomic_DNA"/>
</dbReference>
<dbReference type="Proteomes" id="UP000823749">
    <property type="component" value="Chromosome 5"/>
</dbReference>
<organism evidence="2 3">
    <name type="scientific">Rhododendron griersonianum</name>
    <dbReference type="NCBI Taxonomy" id="479676"/>
    <lineage>
        <taxon>Eukaryota</taxon>
        <taxon>Viridiplantae</taxon>
        <taxon>Streptophyta</taxon>
        <taxon>Embryophyta</taxon>
        <taxon>Tracheophyta</taxon>
        <taxon>Spermatophyta</taxon>
        <taxon>Magnoliopsida</taxon>
        <taxon>eudicotyledons</taxon>
        <taxon>Gunneridae</taxon>
        <taxon>Pentapetalae</taxon>
        <taxon>asterids</taxon>
        <taxon>Ericales</taxon>
        <taxon>Ericaceae</taxon>
        <taxon>Ericoideae</taxon>
        <taxon>Rhodoreae</taxon>
        <taxon>Rhododendron</taxon>
    </lineage>
</organism>
<dbReference type="GO" id="GO:0005673">
    <property type="term" value="C:transcription factor TFIIE complex"/>
    <property type="evidence" value="ECO:0007669"/>
    <property type="project" value="TreeGrafter"/>
</dbReference>
<comment type="caution">
    <text evidence="2">The sequence shown here is derived from an EMBL/GenBank/DDBJ whole genome shotgun (WGS) entry which is preliminary data.</text>
</comment>
<dbReference type="PANTHER" id="PTHR13097:SF7">
    <property type="entry name" value="GENERAL TRANSCRIPTION FACTOR IIE SUBUNIT 1"/>
    <property type="match status" value="1"/>
</dbReference>
<dbReference type="GO" id="GO:0006367">
    <property type="term" value="P:transcription initiation at RNA polymerase II promoter"/>
    <property type="evidence" value="ECO:0007669"/>
    <property type="project" value="TreeGrafter"/>
</dbReference>
<dbReference type="AlphaFoldDB" id="A0AAV6K797"/>
<dbReference type="PANTHER" id="PTHR13097">
    <property type="entry name" value="TRANSCRIPTION INITIATION FACTOR IIE, ALPHA SUBUNIT"/>
    <property type="match status" value="1"/>
</dbReference>
<evidence type="ECO:0000256" key="1">
    <source>
        <dbReference type="SAM" id="MobiDB-lite"/>
    </source>
</evidence>
<dbReference type="InterPro" id="IPR039997">
    <property type="entry name" value="TFE"/>
</dbReference>
<reference evidence="2" key="1">
    <citation type="submission" date="2020-08" db="EMBL/GenBank/DDBJ databases">
        <title>Plant Genome Project.</title>
        <authorList>
            <person name="Zhang R.-G."/>
        </authorList>
    </citation>
    <scope>NUCLEOTIDE SEQUENCE</scope>
    <source>
        <strain evidence="2">WSP0</strain>
        <tissue evidence="2">Leaf</tissue>
    </source>
</reference>
<feature type="compositionally biased region" description="Acidic residues" evidence="1">
    <location>
        <begin position="164"/>
        <end position="175"/>
    </location>
</feature>
<protein>
    <submittedName>
        <fullName evidence="2">Uncharacterized protein</fullName>
    </submittedName>
</protein>
<name>A0AAV6K797_9ERIC</name>
<evidence type="ECO:0000313" key="3">
    <source>
        <dbReference type="Proteomes" id="UP000823749"/>
    </source>
</evidence>
<gene>
    <name evidence="2" type="ORF">RHGRI_013817</name>
</gene>
<accession>A0AAV6K797</accession>
<feature type="region of interest" description="Disordered" evidence="1">
    <location>
        <begin position="151"/>
        <end position="208"/>
    </location>
</feature>